<dbReference type="EMBL" id="JAVDQA010000012">
    <property type="protein sequence ID" value="MDR6302185.1"/>
    <property type="molecule type" value="Genomic_DNA"/>
</dbReference>
<comment type="caution">
    <text evidence="1">The sequence shown here is derived from an EMBL/GenBank/DDBJ whole genome shotgun (WGS) entry which is preliminary data.</text>
</comment>
<evidence type="ECO:0000313" key="2">
    <source>
        <dbReference type="Proteomes" id="UP001257659"/>
    </source>
</evidence>
<accession>A0ABU1KAA5</accession>
<proteinExistence type="predicted"/>
<sequence>MTKAVHDNSSIECLAAEIISRKIVPSSFVNIEPIGRCFSYKCYRNSEATIIKELQPKEPVHNEFSLLDINTKLECEDLFVLVNKKKPYKYSKINHTGRHKAQTFKTKEYTFAKISKQIHCIPNAIPPIKVKLINE</sequence>
<name>A0ABU1KAA5_9FLAO</name>
<protein>
    <submittedName>
        <fullName evidence="1">Uncharacterized protein</fullName>
    </submittedName>
</protein>
<evidence type="ECO:0000313" key="1">
    <source>
        <dbReference type="EMBL" id="MDR6302185.1"/>
    </source>
</evidence>
<reference evidence="1 2" key="1">
    <citation type="submission" date="2023-07" db="EMBL/GenBank/DDBJ databases">
        <title>Genomic Encyclopedia of Type Strains, Phase IV (KMG-IV): sequencing the most valuable type-strain genomes for metagenomic binning, comparative biology and taxonomic classification.</title>
        <authorList>
            <person name="Goeker M."/>
        </authorList>
    </citation>
    <scope>NUCLEOTIDE SEQUENCE [LARGE SCALE GENOMIC DNA]</scope>
    <source>
        <strain evidence="1 2">DSM 102814</strain>
    </source>
</reference>
<keyword evidence="2" id="KW-1185">Reference proteome</keyword>
<gene>
    <name evidence="1" type="ORF">GGR31_002864</name>
</gene>
<dbReference type="RefSeq" id="WP_309730568.1">
    <property type="nucleotide sequence ID" value="NZ_JAVDQA010000012.1"/>
</dbReference>
<dbReference type="Proteomes" id="UP001257659">
    <property type="component" value="Unassembled WGS sequence"/>
</dbReference>
<organism evidence="1 2">
    <name type="scientific">Mesonia maritima</name>
    <dbReference type="NCBI Taxonomy" id="1793873"/>
    <lineage>
        <taxon>Bacteria</taxon>
        <taxon>Pseudomonadati</taxon>
        <taxon>Bacteroidota</taxon>
        <taxon>Flavobacteriia</taxon>
        <taxon>Flavobacteriales</taxon>
        <taxon>Flavobacteriaceae</taxon>
        <taxon>Mesonia</taxon>
    </lineage>
</organism>